<evidence type="ECO:0000259" key="3">
    <source>
        <dbReference type="Pfam" id="PF24837"/>
    </source>
</evidence>
<dbReference type="RefSeq" id="WP_136140593.1">
    <property type="nucleotide sequence ID" value="NZ_CP039247.1"/>
</dbReference>
<reference evidence="4 5" key="1">
    <citation type="submission" date="2019-04" db="EMBL/GenBank/DDBJ databases">
        <title>Corynebacterium endometrii sp. nov., isolated from the uterus of a cow with endometritis.</title>
        <authorList>
            <person name="Ballas P."/>
            <person name="Ruckert C."/>
            <person name="Wagener K."/>
            <person name="Drillich M."/>
            <person name="Kaempfer P."/>
            <person name="Busse H.-J."/>
            <person name="Ehling-Schulz M."/>
        </authorList>
    </citation>
    <scope>NUCLEOTIDE SEQUENCE [LARGE SCALE GENOMIC DNA]</scope>
    <source>
        <strain evidence="4 5">LMM-1653</strain>
    </source>
</reference>
<dbReference type="EMBL" id="CP039247">
    <property type="protein sequence ID" value="QCB27765.1"/>
    <property type="molecule type" value="Genomic_DNA"/>
</dbReference>
<dbReference type="Pfam" id="PF24837">
    <property type="entry name" value="AMIN-like"/>
    <property type="match status" value="1"/>
</dbReference>
<evidence type="ECO:0000313" key="5">
    <source>
        <dbReference type="Proteomes" id="UP000296352"/>
    </source>
</evidence>
<sequence precursor="true">MNKSIRSFRTPAVALSALTACAVALSACAPTDDSTPGSGDPAASDSTMAATAGSATQSGAATQTSSAAVPANPQTAEAGVAPVGDADLAMKTLRPEPTAMLVPTGVRVGVHEGFERVVFDLEGEGTPGWFIDYTDSPAQQGSGNAVDFNGAVALNVNIDGTTYPFEMGMEDPHIGTVQGKGGIVTEIISLGTFEARSQFVIGLDAKHAYSVEVLQEPTRLVIDIFTR</sequence>
<proteinExistence type="predicted"/>
<dbReference type="Proteomes" id="UP000296352">
    <property type="component" value="Chromosome"/>
</dbReference>
<dbReference type="KEGG" id="cee:CENDO_02335"/>
<feature type="signal peptide" evidence="2">
    <location>
        <begin position="1"/>
        <end position="29"/>
    </location>
</feature>
<dbReference type="PROSITE" id="PS51257">
    <property type="entry name" value="PROKAR_LIPOPROTEIN"/>
    <property type="match status" value="1"/>
</dbReference>
<feature type="domain" description="AMIN-like" evidence="3">
    <location>
        <begin position="102"/>
        <end position="224"/>
    </location>
</feature>
<evidence type="ECO:0000256" key="2">
    <source>
        <dbReference type="SAM" id="SignalP"/>
    </source>
</evidence>
<keyword evidence="5" id="KW-1185">Reference proteome</keyword>
<feature type="region of interest" description="Disordered" evidence="1">
    <location>
        <begin position="29"/>
        <end position="83"/>
    </location>
</feature>
<dbReference type="AlphaFoldDB" id="A0A4P7QDY3"/>
<organism evidence="4 5">
    <name type="scientific">Corynebacterium endometrii</name>
    <dbReference type="NCBI Taxonomy" id="2488819"/>
    <lineage>
        <taxon>Bacteria</taxon>
        <taxon>Bacillati</taxon>
        <taxon>Actinomycetota</taxon>
        <taxon>Actinomycetes</taxon>
        <taxon>Mycobacteriales</taxon>
        <taxon>Corynebacteriaceae</taxon>
        <taxon>Corynebacterium</taxon>
    </lineage>
</organism>
<evidence type="ECO:0000313" key="4">
    <source>
        <dbReference type="EMBL" id="QCB27765.1"/>
    </source>
</evidence>
<keyword evidence="2" id="KW-0732">Signal</keyword>
<dbReference type="InterPro" id="IPR056303">
    <property type="entry name" value="AMIN-like"/>
</dbReference>
<feature type="compositionally biased region" description="Low complexity" evidence="1">
    <location>
        <begin position="42"/>
        <end position="68"/>
    </location>
</feature>
<protein>
    <recommendedName>
        <fullName evidence="3">AMIN-like domain-containing protein</fullName>
    </recommendedName>
</protein>
<evidence type="ECO:0000256" key="1">
    <source>
        <dbReference type="SAM" id="MobiDB-lite"/>
    </source>
</evidence>
<feature type="chain" id="PRO_5020416804" description="AMIN-like domain-containing protein" evidence="2">
    <location>
        <begin position="30"/>
        <end position="227"/>
    </location>
</feature>
<name>A0A4P7QDY3_9CORY</name>
<accession>A0A4P7QDY3</accession>
<dbReference type="OrthoDB" id="3393679at2"/>
<gene>
    <name evidence="4" type="ORF">CENDO_02335</name>
</gene>